<feature type="compositionally biased region" description="Basic and acidic residues" evidence="1">
    <location>
        <begin position="127"/>
        <end position="142"/>
    </location>
</feature>
<evidence type="ECO:0000313" key="2">
    <source>
        <dbReference type="EMBL" id="KAK0543657.1"/>
    </source>
</evidence>
<feature type="compositionally biased region" description="Acidic residues" evidence="1">
    <location>
        <begin position="150"/>
        <end position="165"/>
    </location>
</feature>
<feature type="non-terminal residue" evidence="2">
    <location>
        <position position="475"/>
    </location>
</feature>
<feature type="compositionally biased region" description="Acidic residues" evidence="1">
    <location>
        <begin position="111"/>
        <end position="126"/>
    </location>
</feature>
<name>A0AAN6GJM0_9BASI</name>
<keyword evidence="3" id="KW-1185">Reference proteome</keyword>
<feature type="compositionally biased region" description="Acidic residues" evidence="1">
    <location>
        <begin position="178"/>
        <end position="197"/>
    </location>
</feature>
<gene>
    <name evidence="2" type="ORF">OC846_006339</name>
</gene>
<feature type="compositionally biased region" description="Basic and acidic residues" evidence="1">
    <location>
        <begin position="215"/>
        <end position="230"/>
    </location>
</feature>
<dbReference type="AlphaFoldDB" id="A0AAN6GJM0"/>
<organism evidence="2 3">
    <name type="scientific">Tilletia horrida</name>
    <dbReference type="NCBI Taxonomy" id="155126"/>
    <lineage>
        <taxon>Eukaryota</taxon>
        <taxon>Fungi</taxon>
        <taxon>Dikarya</taxon>
        <taxon>Basidiomycota</taxon>
        <taxon>Ustilaginomycotina</taxon>
        <taxon>Exobasidiomycetes</taxon>
        <taxon>Tilletiales</taxon>
        <taxon>Tilletiaceae</taxon>
        <taxon>Tilletia</taxon>
    </lineage>
</organism>
<feature type="compositionally biased region" description="Basic and acidic residues" evidence="1">
    <location>
        <begin position="287"/>
        <end position="307"/>
    </location>
</feature>
<evidence type="ECO:0000256" key="1">
    <source>
        <dbReference type="SAM" id="MobiDB-lite"/>
    </source>
</evidence>
<feature type="compositionally biased region" description="Polar residues" evidence="1">
    <location>
        <begin position="275"/>
        <end position="285"/>
    </location>
</feature>
<comment type="caution">
    <text evidence="2">The sequence shown here is derived from an EMBL/GenBank/DDBJ whole genome shotgun (WGS) entry which is preliminary data.</text>
</comment>
<evidence type="ECO:0000313" key="3">
    <source>
        <dbReference type="Proteomes" id="UP001176517"/>
    </source>
</evidence>
<sequence>MGLMIAPYNNAMRLGQGFNSFTHEICVNDAVVISPQQAENVLTNDGNTMRLTALVLGRPSAWTKQDEVVMDVSYINEANQTRQEILNERSAPEEEGEVSDGDGASSPPASDDYDPESGEEEDNNDAWEERSIPAEPQQREEYVPEPATSFEDDLVDEDEEMEEQASEQATPSARDDAADSVEQTEDEEDEAEEEDSNEKDAGQGTDEVGDISSDEAPRQREAQVFDKYEPEPSDNWEGPVSEFSDPPAAEEQDPAMTDTKKETVGIPANKKGSTRTKPSGETQTKLGAEKDTEAEKQRALREQKDKELERINHRKKRQPNMLRAASAFKVNIDLDKMARQHQAYLIPDRAKKASKVGQQTKIFDIKNSTGVSQTVVFQSRFVEKVSEVVNDMGVSAALSVKKGSVGGAGRASFIKTDKFEKNDLNYYISVKVVNQSINFKDALEFNKLDNVSDEDFRKVFGDCFISGFLEGGELN</sequence>
<protein>
    <submittedName>
        <fullName evidence="2">Uncharacterized protein</fullName>
    </submittedName>
</protein>
<dbReference type="EMBL" id="JAPDMZ010000339">
    <property type="protein sequence ID" value="KAK0543657.1"/>
    <property type="molecule type" value="Genomic_DNA"/>
</dbReference>
<dbReference type="Proteomes" id="UP001176517">
    <property type="component" value="Unassembled WGS sequence"/>
</dbReference>
<accession>A0AAN6GJM0</accession>
<reference evidence="2" key="1">
    <citation type="journal article" date="2023" name="PhytoFront">
        <title>Draft Genome Resources of Seven Strains of Tilletia horrida, Causal Agent of Kernel Smut of Rice.</title>
        <authorList>
            <person name="Khanal S."/>
            <person name="Antony Babu S."/>
            <person name="Zhou X.G."/>
        </authorList>
    </citation>
    <scope>NUCLEOTIDE SEQUENCE</scope>
    <source>
        <strain evidence="2">TX6</strain>
    </source>
</reference>
<feature type="region of interest" description="Disordered" evidence="1">
    <location>
        <begin position="81"/>
        <end position="307"/>
    </location>
</feature>
<proteinExistence type="predicted"/>